<feature type="transmembrane region" description="Helical" evidence="1">
    <location>
        <begin position="12"/>
        <end position="30"/>
    </location>
</feature>
<dbReference type="Pfam" id="PF02470">
    <property type="entry name" value="MlaD"/>
    <property type="match status" value="1"/>
</dbReference>
<evidence type="ECO:0000313" key="5">
    <source>
        <dbReference type="Proteomes" id="UP000186040"/>
    </source>
</evidence>
<evidence type="ECO:0000259" key="3">
    <source>
        <dbReference type="Pfam" id="PF11887"/>
    </source>
</evidence>
<keyword evidence="1" id="KW-1133">Transmembrane helix</keyword>
<dbReference type="Pfam" id="PF11887">
    <property type="entry name" value="Mce4_CUP1"/>
    <property type="match status" value="1"/>
</dbReference>
<organism evidence="4 5">
    <name type="scientific">Actinokineospora bangkokensis</name>
    <dbReference type="NCBI Taxonomy" id="1193682"/>
    <lineage>
        <taxon>Bacteria</taxon>
        <taxon>Bacillati</taxon>
        <taxon>Actinomycetota</taxon>
        <taxon>Actinomycetes</taxon>
        <taxon>Pseudonocardiales</taxon>
        <taxon>Pseudonocardiaceae</taxon>
        <taxon>Actinokineospora</taxon>
    </lineage>
</organism>
<dbReference type="EMBL" id="MKQR01000017">
    <property type="protein sequence ID" value="OLR92097.1"/>
    <property type="molecule type" value="Genomic_DNA"/>
</dbReference>
<dbReference type="InterPro" id="IPR024516">
    <property type="entry name" value="Mce_C"/>
</dbReference>
<evidence type="ECO:0000256" key="1">
    <source>
        <dbReference type="SAM" id="Phobius"/>
    </source>
</evidence>
<protein>
    <submittedName>
        <fullName evidence="4">ABC transporter substrate-binding protein</fullName>
    </submittedName>
</protein>
<dbReference type="STRING" id="1193682.BJP25_22375"/>
<evidence type="ECO:0000259" key="2">
    <source>
        <dbReference type="Pfam" id="PF02470"/>
    </source>
</evidence>
<feature type="domain" description="Mce/MlaD" evidence="2">
    <location>
        <begin position="37"/>
        <end position="113"/>
    </location>
</feature>
<dbReference type="NCBIfam" id="TIGR00996">
    <property type="entry name" value="Mtu_fam_mce"/>
    <property type="match status" value="1"/>
</dbReference>
<keyword evidence="5" id="KW-1185">Reference proteome</keyword>
<evidence type="ECO:0000313" key="4">
    <source>
        <dbReference type="EMBL" id="OLR92097.1"/>
    </source>
</evidence>
<dbReference type="PANTHER" id="PTHR33371:SF17">
    <property type="entry name" value="MCE-FAMILY PROTEIN MCE1B"/>
    <property type="match status" value="1"/>
</dbReference>
<gene>
    <name evidence="4" type="ORF">BJP25_22375</name>
</gene>
<dbReference type="InterPro" id="IPR003399">
    <property type="entry name" value="Mce/MlaD"/>
</dbReference>
<dbReference type="RefSeq" id="WP_075975983.1">
    <property type="nucleotide sequence ID" value="NZ_MKQR01000017.1"/>
</dbReference>
<reference evidence="4 5" key="1">
    <citation type="submission" date="2016-10" db="EMBL/GenBank/DDBJ databases">
        <title>The Draft Genome Sequence of Actinokineospora bangkokensis 44EHWT reveals the biosynthetic pathway of antifungal compounds Thailandins with unusual extender unit butylmalonyl-CoA.</title>
        <authorList>
            <person name="Greule A."/>
            <person name="Intra B."/>
            <person name="Flemming S."/>
            <person name="Rommel M.G."/>
            <person name="Panbangred W."/>
            <person name="Bechthold A."/>
        </authorList>
    </citation>
    <scope>NUCLEOTIDE SEQUENCE [LARGE SCALE GENOMIC DNA]</scope>
    <source>
        <strain evidence="4 5">44EHW</strain>
    </source>
</reference>
<dbReference type="InterPro" id="IPR005693">
    <property type="entry name" value="Mce"/>
</dbReference>
<dbReference type="GO" id="GO:0051701">
    <property type="term" value="P:biological process involved in interaction with host"/>
    <property type="evidence" value="ECO:0007669"/>
    <property type="project" value="TreeGrafter"/>
</dbReference>
<keyword evidence="1" id="KW-0812">Transmembrane</keyword>
<feature type="domain" description="Mammalian cell entry C-terminal" evidence="3">
    <location>
        <begin position="118"/>
        <end position="318"/>
    </location>
</feature>
<name>A0A1Q9LJ70_9PSEU</name>
<dbReference type="AlphaFoldDB" id="A0A1Q9LJ70"/>
<dbReference type="InterPro" id="IPR052336">
    <property type="entry name" value="MlaD_Phospholipid_Transporter"/>
</dbReference>
<comment type="caution">
    <text evidence="4">The sequence shown here is derived from an EMBL/GenBank/DDBJ whole genome shotgun (WGS) entry which is preliminary data.</text>
</comment>
<dbReference type="PANTHER" id="PTHR33371">
    <property type="entry name" value="INTERMEMBRANE PHOSPHOLIPID TRANSPORT SYSTEM BINDING PROTEIN MLAD-RELATED"/>
    <property type="match status" value="1"/>
</dbReference>
<dbReference type="OrthoDB" id="338143at2"/>
<proteinExistence type="predicted"/>
<dbReference type="GO" id="GO:0005576">
    <property type="term" value="C:extracellular region"/>
    <property type="evidence" value="ECO:0007669"/>
    <property type="project" value="TreeGrafter"/>
</dbReference>
<sequence length="337" mass="35854">MKSVTGPLVKGLIFTVVTVVATLVLGITIANKGNGDTLDYSAKFTDVTSLNVGDDVRMSGVRVGQVEDIEVVDRRFSRVEFTVDKRWALSPTVIATVKFRNLIGQRYISLDQGTGTGTLPEDAEIPLDRTRPALDLTAMFNGFKPLFQALSPDDVNKLSLEVVQVLQGEGGTVDSLLTHVASLTSTLADKDDVIGRVITNLNTVLSQVNSQGDQLSSLLLTTQQLVSGLAKDSKPIGDALSGIAALTTSTSQLLAEGREPLRRDIDALGALSGTLADNTPQFEKFLQNLPGKYEAIGRLASYGSWLNFYLCSASTDVKPAPGQSGVGLPITAARCRA</sequence>
<dbReference type="Proteomes" id="UP000186040">
    <property type="component" value="Unassembled WGS sequence"/>
</dbReference>
<keyword evidence="1" id="KW-0472">Membrane</keyword>
<accession>A0A1Q9LJ70</accession>